<feature type="region of interest" description="Disordered" evidence="5">
    <location>
        <begin position="476"/>
        <end position="522"/>
    </location>
</feature>
<evidence type="ECO:0000313" key="7">
    <source>
        <dbReference type="EMBL" id="OQE14915.1"/>
    </source>
</evidence>
<feature type="transmembrane region" description="Helical" evidence="6">
    <location>
        <begin position="207"/>
        <end position="229"/>
    </location>
</feature>
<dbReference type="EMBL" id="MLKD01000032">
    <property type="protein sequence ID" value="OQE14915.1"/>
    <property type="molecule type" value="Genomic_DNA"/>
</dbReference>
<accession>A0A1V6SLH3</accession>
<dbReference type="Proteomes" id="UP000191285">
    <property type="component" value="Unassembled WGS sequence"/>
</dbReference>
<sequence length="522" mass="58935">MGWTTCNTTLEDQKIEEIDLWDGGITFHSLALIVGGVCALFACAVSIFLIMGHAMHYSKPIEQRHIIRILWMVPIYSVVAWISILFYHDSVYFEVIGNCYEAFCIAAFFSLMCAYIAPDLHSQKDYFRGIQPKTWLWPLNWFQKWACCGSSRGIWRDPRSGLTWFNIIWTGVFQYCVMRVLMTIVSVLAQATGRYCEESMSPAFARIWTVVFESISVTIAMYCLIQFYYQIKEDIKDKHPFTKILSIKLVIFLSFWQSIVISFLVTLGAVHQTKKMAMADLKYGLPELLINIEMAIFSVLHLWAFAWKPYALQPGEVTDFYGNGKESYQGGKFGFKALVDAMNPLDLFKAIGRGGRWLFVGRKNRTQDSSYRPQDQTIGLESSASGPDGTSYQGAGTAMSGARKTRYAGDEEGEVLLANAQSNPEAGHFGTSPYSEADEYLSEQPGRFYQSGHGNSFDQGHVMSNEHSPYDDIEQQNIGYTHGGLSHPYPADGPLREQAPMPMPDPYQPPPPYPDDHSHPHS</sequence>
<dbReference type="STRING" id="303698.A0A1V6SLH3"/>
<keyword evidence="4 6" id="KW-0472">Membrane</keyword>
<reference evidence="8" key="1">
    <citation type="journal article" date="2017" name="Nat. Microbiol.">
        <title>Global analysis of biosynthetic gene clusters reveals vast potential of secondary metabolite production in Penicillium species.</title>
        <authorList>
            <person name="Nielsen J.C."/>
            <person name="Grijseels S."/>
            <person name="Prigent S."/>
            <person name="Ji B."/>
            <person name="Dainat J."/>
            <person name="Nielsen K.F."/>
            <person name="Frisvad J.C."/>
            <person name="Workman M."/>
            <person name="Nielsen J."/>
        </authorList>
    </citation>
    <scope>NUCLEOTIDE SEQUENCE [LARGE SCALE GENOMIC DNA]</scope>
    <source>
        <strain evidence="8">IBT 24891</strain>
    </source>
</reference>
<keyword evidence="8" id="KW-1185">Reference proteome</keyword>
<evidence type="ECO:0000313" key="8">
    <source>
        <dbReference type="Proteomes" id="UP000191285"/>
    </source>
</evidence>
<dbReference type="PANTHER" id="PTHR23423">
    <property type="entry name" value="ORGANIC SOLUTE TRANSPORTER-RELATED"/>
    <property type="match status" value="1"/>
</dbReference>
<evidence type="ECO:0000256" key="3">
    <source>
        <dbReference type="ARBA" id="ARBA00022989"/>
    </source>
</evidence>
<evidence type="ECO:0000256" key="5">
    <source>
        <dbReference type="SAM" id="MobiDB-lite"/>
    </source>
</evidence>
<feature type="transmembrane region" description="Helical" evidence="6">
    <location>
        <begin position="162"/>
        <end position="187"/>
    </location>
</feature>
<dbReference type="AlphaFoldDB" id="A0A1V6SLH3"/>
<dbReference type="InterPro" id="IPR005178">
    <property type="entry name" value="Ostalpha/TMEM184C"/>
</dbReference>
<feature type="compositionally biased region" description="Pro residues" evidence="5">
    <location>
        <begin position="501"/>
        <end position="513"/>
    </location>
</feature>
<evidence type="ECO:0008006" key="9">
    <source>
        <dbReference type="Google" id="ProtNLM"/>
    </source>
</evidence>
<proteinExistence type="predicted"/>
<feature type="transmembrane region" description="Helical" evidence="6">
    <location>
        <begin position="288"/>
        <end position="307"/>
    </location>
</feature>
<evidence type="ECO:0000256" key="6">
    <source>
        <dbReference type="SAM" id="Phobius"/>
    </source>
</evidence>
<protein>
    <recommendedName>
        <fullName evidence="9">DUF300 domain protein</fullName>
    </recommendedName>
</protein>
<feature type="transmembrane region" description="Helical" evidence="6">
    <location>
        <begin position="66"/>
        <end position="88"/>
    </location>
</feature>
<feature type="transmembrane region" description="Helical" evidence="6">
    <location>
        <begin position="30"/>
        <end position="54"/>
    </location>
</feature>
<keyword evidence="2 6" id="KW-0812">Transmembrane</keyword>
<feature type="transmembrane region" description="Helical" evidence="6">
    <location>
        <begin position="100"/>
        <end position="118"/>
    </location>
</feature>
<evidence type="ECO:0000256" key="2">
    <source>
        <dbReference type="ARBA" id="ARBA00022692"/>
    </source>
</evidence>
<evidence type="ECO:0000256" key="1">
    <source>
        <dbReference type="ARBA" id="ARBA00004141"/>
    </source>
</evidence>
<gene>
    <name evidence="7" type="ORF">PENSTE_c032G05040</name>
</gene>
<dbReference type="GO" id="GO:0016020">
    <property type="term" value="C:membrane"/>
    <property type="evidence" value="ECO:0007669"/>
    <property type="project" value="UniProtKB-SubCell"/>
</dbReference>
<comment type="caution">
    <text evidence="7">The sequence shown here is derived from an EMBL/GenBank/DDBJ whole genome shotgun (WGS) entry which is preliminary data.</text>
</comment>
<feature type="compositionally biased region" description="Polar residues" evidence="5">
    <location>
        <begin position="367"/>
        <end position="394"/>
    </location>
</feature>
<comment type="subcellular location">
    <subcellularLocation>
        <location evidence="1">Membrane</location>
        <topology evidence="1">Multi-pass membrane protein</topology>
    </subcellularLocation>
</comment>
<name>A0A1V6SLH3_9EURO</name>
<dbReference type="SMART" id="SM01417">
    <property type="entry name" value="Solute_trans_a"/>
    <property type="match status" value="1"/>
</dbReference>
<dbReference type="OrthoDB" id="5348404at2759"/>
<dbReference type="Pfam" id="PF03619">
    <property type="entry name" value="Solute_trans_a"/>
    <property type="match status" value="1"/>
</dbReference>
<organism evidence="7 8">
    <name type="scientific">Penicillium steckii</name>
    <dbReference type="NCBI Taxonomy" id="303698"/>
    <lineage>
        <taxon>Eukaryota</taxon>
        <taxon>Fungi</taxon>
        <taxon>Dikarya</taxon>
        <taxon>Ascomycota</taxon>
        <taxon>Pezizomycotina</taxon>
        <taxon>Eurotiomycetes</taxon>
        <taxon>Eurotiomycetidae</taxon>
        <taxon>Eurotiales</taxon>
        <taxon>Aspergillaceae</taxon>
        <taxon>Penicillium</taxon>
    </lineage>
</organism>
<evidence type="ECO:0000256" key="4">
    <source>
        <dbReference type="ARBA" id="ARBA00023136"/>
    </source>
</evidence>
<feature type="region of interest" description="Disordered" evidence="5">
    <location>
        <begin position="367"/>
        <end position="406"/>
    </location>
</feature>
<keyword evidence="3 6" id="KW-1133">Transmembrane helix</keyword>
<feature type="transmembrane region" description="Helical" evidence="6">
    <location>
        <begin position="249"/>
        <end position="268"/>
    </location>
</feature>